<accession>A0A398CQZ1</accession>
<protein>
    <submittedName>
        <fullName evidence="2">Spore maturation protein cgeB</fullName>
    </submittedName>
</protein>
<name>A0A398CQZ1_9BACL</name>
<reference evidence="2 3" key="1">
    <citation type="submission" date="2018-09" db="EMBL/GenBank/DDBJ databases">
        <title>Cohnella cavernae sp. nov., isolated from a karst cave.</title>
        <authorList>
            <person name="Zhu H."/>
        </authorList>
    </citation>
    <scope>NUCLEOTIDE SEQUENCE [LARGE SCALE GENOMIC DNA]</scope>
    <source>
        <strain evidence="2 3">K2E09-144</strain>
    </source>
</reference>
<proteinExistence type="predicted"/>
<dbReference type="OrthoDB" id="110463at2"/>
<feature type="domain" description="Spore protein YkvP/CgeB glycosyl transferase-like" evidence="1">
    <location>
        <begin position="154"/>
        <end position="313"/>
    </location>
</feature>
<dbReference type="InterPro" id="IPR055259">
    <property type="entry name" value="YkvP/CgeB_Glyco_trans-like"/>
</dbReference>
<evidence type="ECO:0000313" key="3">
    <source>
        <dbReference type="Proteomes" id="UP000266340"/>
    </source>
</evidence>
<dbReference type="AlphaFoldDB" id="A0A398CQZ1"/>
<dbReference type="Pfam" id="PF13524">
    <property type="entry name" value="Glyco_trans_1_2"/>
    <property type="match status" value="1"/>
</dbReference>
<dbReference type="EMBL" id="QXJM01000039">
    <property type="protein sequence ID" value="RIE03208.1"/>
    <property type="molecule type" value="Genomic_DNA"/>
</dbReference>
<dbReference type="Proteomes" id="UP000266340">
    <property type="component" value="Unassembled WGS sequence"/>
</dbReference>
<comment type="caution">
    <text evidence="2">The sequence shown here is derived from an EMBL/GenBank/DDBJ whole genome shotgun (WGS) entry which is preliminary data.</text>
</comment>
<gene>
    <name evidence="2" type="ORF">D3H35_19795</name>
</gene>
<evidence type="ECO:0000313" key="2">
    <source>
        <dbReference type="EMBL" id="RIE03208.1"/>
    </source>
</evidence>
<sequence length="318" mass="36969">MFVATGKGYPYSPLDAALHESLMAVTEKVTYVTPQEDIAGIAAYSRPDLMFVLDGLEMPIEKVQAVRALNIRTAVWFTDDPYYTDDTSVLATCYDIVFTLERNCVDFYKERGCSHVHYLPMGVFPGHFRPRNPPMSERCDIRFIGTAFWNRVNWLHETLPLIEHRNVKVSGLWWDRLPDYSRWQSKIELDKWMEPGETAQQYNASRIVLNSHRAYDDDTVNRSQIKVPPASPNPRMFEIAACGTLQLTDWREDISLYYAPGLEIVTYDSPQDLAEKAKYYLENEEERQQIALRALYRTMKEHTYVSRFHQLLDMAFAP</sequence>
<keyword evidence="3" id="KW-1185">Reference proteome</keyword>
<evidence type="ECO:0000259" key="1">
    <source>
        <dbReference type="Pfam" id="PF13524"/>
    </source>
</evidence>
<organism evidence="2 3">
    <name type="scientific">Cohnella faecalis</name>
    <dbReference type="NCBI Taxonomy" id="2315694"/>
    <lineage>
        <taxon>Bacteria</taxon>
        <taxon>Bacillati</taxon>
        <taxon>Bacillota</taxon>
        <taxon>Bacilli</taxon>
        <taxon>Bacillales</taxon>
        <taxon>Paenibacillaceae</taxon>
        <taxon>Cohnella</taxon>
    </lineage>
</organism>